<dbReference type="PROSITE" id="PS51819">
    <property type="entry name" value="VOC"/>
    <property type="match status" value="1"/>
</dbReference>
<sequence>MTDQPSHEYTPGLHGHITHTELISDDPEATRAFAAQVFGWQFQPAFPSPAGPYHLYAYSDEGGGGIRGTQDGEAPGSTPTVHVDDTDAAFRAAVEAGATAIGEPNDIMPGVRIALVQAPGGVVLGLSGPTGTDA</sequence>
<reference evidence="4" key="1">
    <citation type="submission" date="2016-10" db="EMBL/GenBank/DDBJ databases">
        <authorList>
            <person name="Varghese N."/>
            <person name="Submissions S."/>
        </authorList>
    </citation>
    <scope>NUCLEOTIDE SEQUENCE [LARGE SCALE GENOMIC DNA]</scope>
    <source>
        <strain evidence="4">DSM 21368</strain>
    </source>
</reference>
<dbReference type="InterPro" id="IPR029068">
    <property type="entry name" value="Glyas_Bleomycin-R_OHBP_Dase"/>
</dbReference>
<dbReference type="InterPro" id="IPR004360">
    <property type="entry name" value="Glyas_Fos-R_dOase_dom"/>
</dbReference>
<dbReference type="InterPro" id="IPR037523">
    <property type="entry name" value="VOC_core"/>
</dbReference>
<dbReference type="PANTHER" id="PTHR33993:SF14">
    <property type="entry name" value="GB|AAF24581.1"/>
    <property type="match status" value="1"/>
</dbReference>
<proteinExistence type="predicted"/>
<feature type="domain" description="VOC" evidence="2">
    <location>
        <begin position="16"/>
        <end position="129"/>
    </location>
</feature>
<name>A0A1H5H5A2_9MICO</name>
<dbReference type="RefSeq" id="WP_089772645.1">
    <property type="nucleotide sequence ID" value="NZ_FNTX01000001.1"/>
</dbReference>
<dbReference type="InterPro" id="IPR052164">
    <property type="entry name" value="Anthracycline_SecMetBiosynth"/>
</dbReference>
<dbReference type="OrthoDB" id="9793039at2"/>
<dbReference type="PANTHER" id="PTHR33993">
    <property type="entry name" value="GLYOXALASE-RELATED"/>
    <property type="match status" value="1"/>
</dbReference>
<dbReference type="Pfam" id="PF00903">
    <property type="entry name" value="Glyoxalase"/>
    <property type="match status" value="1"/>
</dbReference>
<gene>
    <name evidence="3" type="ORF">SAMN04488554_1852</name>
</gene>
<keyword evidence="4" id="KW-1185">Reference proteome</keyword>
<accession>A0A1H5H5A2</accession>
<dbReference type="Proteomes" id="UP000199220">
    <property type="component" value="Unassembled WGS sequence"/>
</dbReference>
<dbReference type="Gene3D" id="3.10.180.10">
    <property type="entry name" value="2,3-Dihydroxybiphenyl 1,2-Dioxygenase, domain 1"/>
    <property type="match status" value="1"/>
</dbReference>
<evidence type="ECO:0000313" key="4">
    <source>
        <dbReference type="Proteomes" id="UP000199220"/>
    </source>
</evidence>
<evidence type="ECO:0000259" key="2">
    <source>
        <dbReference type="PROSITE" id="PS51819"/>
    </source>
</evidence>
<dbReference type="EMBL" id="FNTX01000001">
    <property type="protein sequence ID" value="SEE22871.1"/>
    <property type="molecule type" value="Genomic_DNA"/>
</dbReference>
<feature type="region of interest" description="Disordered" evidence="1">
    <location>
        <begin position="53"/>
        <end position="81"/>
    </location>
</feature>
<protein>
    <recommendedName>
        <fullName evidence="2">VOC domain-containing protein</fullName>
    </recommendedName>
</protein>
<dbReference type="SUPFAM" id="SSF54593">
    <property type="entry name" value="Glyoxalase/Bleomycin resistance protein/Dihydroxybiphenyl dioxygenase"/>
    <property type="match status" value="1"/>
</dbReference>
<organism evidence="3 4">
    <name type="scientific">Ruania alba</name>
    <dbReference type="NCBI Taxonomy" id="648782"/>
    <lineage>
        <taxon>Bacteria</taxon>
        <taxon>Bacillati</taxon>
        <taxon>Actinomycetota</taxon>
        <taxon>Actinomycetes</taxon>
        <taxon>Micrococcales</taxon>
        <taxon>Ruaniaceae</taxon>
        <taxon>Ruania</taxon>
    </lineage>
</organism>
<evidence type="ECO:0000256" key="1">
    <source>
        <dbReference type="SAM" id="MobiDB-lite"/>
    </source>
</evidence>
<evidence type="ECO:0000313" key="3">
    <source>
        <dbReference type="EMBL" id="SEE22871.1"/>
    </source>
</evidence>
<dbReference type="AlphaFoldDB" id="A0A1H5H5A2"/>